<comment type="function">
    <text evidence="8">Probably part of an ABC transporter complex. Probably responsible for the translocation of the substrate across the membrane.</text>
</comment>
<feature type="transmembrane region" description="Helical" evidence="9">
    <location>
        <begin position="112"/>
        <end position="132"/>
    </location>
</feature>
<feature type="transmembrane region" description="Helical" evidence="9">
    <location>
        <begin position="233"/>
        <end position="255"/>
    </location>
</feature>
<comment type="similarity">
    <text evidence="2 9">Belongs to the binding-protein-dependent transport system permease family.</text>
</comment>
<comment type="subcellular location">
    <subcellularLocation>
        <location evidence="1 9">Cell membrane</location>
        <topology evidence="1 9">Multi-pass membrane protein</topology>
    </subcellularLocation>
</comment>
<dbReference type="Proteomes" id="UP000029995">
    <property type="component" value="Unassembled WGS sequence"/>
</dbReference>
<keyword evidence="5 9" id="KW-0812">Transmembrane</keyword>
<feature type="transmembrane region" description="Helical" evidence="9">
    <location>
        <begin position="79"/>
        <end position="100"/>
    </location>
</feature>
<organism evidence="11 12">
    <name type="scientific">Inquilinus limosus MP06</name>
    <dbReference type="NCBI Taxonomy" id="1398085"/>
    <lineage>
        <taxon>Bacteria</taxon>
        <taxon>Pseudomonadati</taxon>
        <taxon>Pseudomonadota</taxon>
        <taxon>Alphaproteobacteria</taxon>
        <taxon>Rhodospirillales</taxon>
        <taxon>Rhodospirillaceae</taxon>
        <taxon>Inquilinus</taxon>
    </lineage>
</organism>
<evidence type="ECO:0000256" key="1">
    <source>
        <dbReference type="ARBA" id="ARBA00004651"/>
    </source>
</evidence>
<dbReference type="PANTHER" id="PTHR30151:SF38">
    <property type="entry name" value="ALIPHATIC SULFONATES TRANSPORT PERMEASE PROTEIN SSUC-RELATED"/>
    <property type="match status" value="1"/>
</dbReference>
<dbReference type="PANTHER" id="PTHR30151">
    <property type="entry name" value="ALKANE SULFONATE ABC TRANSPORTER-RELATED, MEMBRANE SUBUNIT"/>
    <property type="match status" value="1"/>
</dbReference>
<evidence type="ECO:0000256" key="9">
    <source>
        <dbReference type="RuleBase" id="RU363032"/>
    </source>
</evidence>
<keyword evidence="3 9" id="KW-0813">Transport</keyword>
<dbReference type="InterPro" id="IPR000515">
    <property type="entry name" value="MetI-like"/>
</dbReference>
<evidence type="ECO:0000256" key="5">
    <source>
        <dbReference type="ARBA" id="ARBA00022692"/>
    </source>
</evidence>
<keyword evidence="6 9" id="KW-1133">Transmembrane helix</keyword>
<keyword evidence="4" id="KW-1003">Cell membrane</keyword>
<dbReference type="PROSITE" id="PS50928">
    <property type="entry name" value="ABC_TM1"/>
    <property type="match status" value="1"/>
</dbReference>
<evidence type="ECO:0000256" key="4">
    <source>
        <dbReference type="ARBA" id="ARBA00022475"/>
    </source>
</evidence>
<evidence type="ECO:0000256" key="2">
    <source>
        <dbReference type="ARBA" id="ARBA00009306"/>
    </source>
</evidence>
<gene>
    <name evidence="11" type="ORF">P409_24035</name>
</gene>
<keyword evidence="7 9" id="KW-0472">Membrane</keyword>
<evidence type="ECO:0000259" key="10">
    <source>
        <dbReference type="PROSITE" id="PS50928"/>
    </source>
</evidence>
<dbReference type="GO" id="GO:0005886">
    <property type="term" value="C:plasma membrane"/>
    <property type="evidence" value="ECO:0007669"/>
    <property type="project" value="UniProtKB-SubCell"/>
</dbReference>
<accession>A0A0A0D1V3</accession>
<proteinExistence type="inferred from homology"/>
<dbReference type="FunFam" id="1.10.3720.10:FF:000003">
    <property type="entry name" value="Aliphatic sulfonate ABC transporter permease"/>
    <property type="match status" value="1"/>
</dbReference>
<evidence type="ECO:0000256" key="8">
    <source>
        <dbReference type="ARBA" id="ARBA00056719"/>
    </source>
</evidence>
<feature type="transmembrane region" description="Helical" evidence="9">
    <location>
        <begin position="138"/>
        <end position="157"/>
    </location>
</feature>
<dbReference type="CDD" id="cd06261">
    <property type="entry name" value="TM_PBP2"/>
    <property type="match status" value="1"/>
</dbReference>
<evidence type="ECO:0000256" key="7">
    <source>
        <dbReference type="ARBA" id="ARBA00023136"/>
    </source>
</evidence>
<feature type="domain" description="ABC transmembrane type-1" evidence="10">
    <location>
        <begin position="68"/>
        <end position="252"/>
    </location>
</feature>
<dbReference type="Gene3D" id="1.10.3720.10">
    <property type="entry name" value="MetI-like"/>
    <property type="match status" value="1"/>
</dbReference>
<comment type="caution">
    <text evidence="11">The sequence shown here is derived from an EMBL/GenBank/DDBJ whole genome shotgun (WGS) entry which is preliminary data.</text>
</comment>
<evidence type="ECO:0000256" key="6">
    <source>
        <dbReference type="ARBA" id="ARBA00022989"/>
    </source>
</evidence>
<dbReference type="Pfam" id="PF00528">
    <property type="entry name" value="BPD_transp_1"/>
    <property type="match status" value="1"/>
</dbReference>
<protein>
    <submittedName>
        <fullName evidence="11">ABC transporter permease</fullName>
    </submittedName>
</protein>
<dbReference type="EMBL" id="JANX01000397">
    <property type="protein sequence ID" value="KGM31985.1"/>
    <property type="molecule type" value="Genomic_DNA"/>
</dbReference>
<reference evidence="11 12" key="1">
    <citation type="submission" date="2014-01" db="EMBL/GenBank/DDBJ databases">
        <title>Genome sequence determination for a cystic fibrosis isolate, Inquilinus limosus.</title>
        <authorList>
            <person name="Pino M."/>
            <person name="Di Conza J."/>
            <person name="Gutkind G."/>
        </authorList>
    </citation>
    <scope>NUCLEOTIDE SEQUENCE [LARGE SCALE GENOMIC DNA]</scope>
    <source>
        <strain evidence="11 12">MP06</strain>
    </source>
</reference>
<sequence>MALATLSLTQSAGGFTARIERFRRFIPPLVIVLLWQAGSSAGLIPARSIASPLTIIGTFWTLLASGELLQHLLVSLGRVSAGLAIGVTTGAALALVAGLSKRGEDLVDAIMQMLRTMPFLALVPLFILWFGIGETPKIALVALGSAFPIYLTLFAGIRGVDAKLVEAAGVFGLSQRELIRQVILPGALPSALVGLRYSLGSAWLSLVIGEQINASSGIGYLVMTARDFLRTDIIFVGLIVYALLGLAADQLVRLIERSVLRWRPSFVKE</sequence>
<evidence type="ECO:0000256" key="3">
    <source>
        <dbReference type="ARBA" id="ARBA00022448"/>
    </source>
</evidence>
<feature type="transmembrane region" description="Helical" evidence="9">
    <location>
        <begin position="26"/>
        <end position="46"/>
    </location>
</feature>
<feature type="transmembrane region" description="Helical" evidence="9">
    <location>
        <begin position="53"/>
        <end position="73"/>
    </location>
</feature>
<dbReference type="GO" id="GO:0042918">
    <property type="term" value="P:alkanesulfonate transmembrane transport"/>
    <property type="evidence" value="ECO:0007669"/>
    <property type="project" value="UniProtKB-ARBA"/>
</dbReference>
<dbReference type="InterPro" id="IPR035906">
    <property type="entry name" value="MetI-like_sf"/>
</dbReference>
<evidence type="ECO:0000313" key="12">
    <source>
        <dbReference type="Proteomes" id="UP000029995"/>
    </source>
</evidence>
<evidence type="ECO:0000313" key="11">
    <source>
        <dbReference type="EMBL" id="KGM31985.1"/>
    </source>
</evidence>
<name>A0A0A0D1V3_9PROT</name>
<dbReference type="SUPFAM" id="SSF161098">
    <property type="entry name" value="MetI-like"/>
    <property type="match status" value="1"/>
</dbReference>
<dbReference type="AlphaFoldDB" id="A0A0A0D1V3"/>